<keyword evidence="5 6" id="KW-0472">Membrane</keyword>
<dbReference type="Proteomes" id="UP000242869">
    <property type="component" value="Unassembled WGS sequence"/>
</dbReference>
<evidence type="ECO:0000313" key="8">
    <source>
        <dbReference type="EMBL" id="SFN66813.1"/>
    </source>
</evidence>
<dbReference type="InterPro" id="IPR010432">
    <property type="entry name" value="RDD"/>
</dbReference>
<name>A0A1I5AWJ0_9NEIS</name>
<dbReference type="STRING" id="83765.SAMN05660284_02016"/>
<keyword evidence="2" id="KW-1003">Cell membrane</keyword>
<dbReference type="PANTHER" id="PTHR36115:SF4">
    <property type="entry name" value="MEMBRANE PROTEIN"/>
    <property type="match status" value="1"/>
</dbReference>
<evidence type="ECO:0000256" key="2">
    <source>
        <dbReference type="ARBA" id="ARBA00022475"/>
    </source>
</evidence>
<gene>
    <name evidence="8" type="ORF">SAMN05660284_02016</name>
</gene>
<feature type="transmembrane region" description="Helical" evidence="6">
    <location>
        <begin position="72"/>
        <end position="100"/>
    </location>
</feature>
<proteinExistence type="predicted"/>
<sequence>MPFCVKCGSSHEAAASFCGNCGQALTAAAPVSPQVVPAPAPVVPPSAQTETNRALELAPLSKRILGGIIDHLMIYVCGMVLSVMTLGMGMVLTLPLFIAYEVFFMSNKDYRGTLGMKAMGLEVCDLQGNRLPPEKALIRSLMSIASGLFLFAGYFFAFFNEKQQTLHDLVAGTVVINRKD</sequence>
<protein>
    <submittedName>
        <fullName evidence="8">Uncharacterized membrane protein YckC, RDD family</fullName>
    </submittedName>
</protein>
<evidence type="ECO:0000256" key="6">
    <source>
        <dbReference type="SAM" id="Phobius"/>
    </source>
</evidence>
<accession>A0A1I5AWJ0</accession>
<reference evidence="9" key="1">
    <citation type="submission" date="2016-10" db="EMBL/GenBank/DDBJ databases">
        <authorList>
            <person name="Varghese N."/>
            <person name="Submissions S."/>
        </authorList>
    </citation>
    <scope>NUCLEOTIDE SEQUENCE [LARGE SCALE GENOMIC DNA]</scope>
    <source>
        <strain evidence="9">DSM 6150</strain>
    </source>
</reference>
<dbReference type="EMBL" id="FOVE01000014">
    <property type="protein sequence ID" value="SFN66813.1"/>
    <property type="molecule type" value="Genomic_DNA"/>
</dbReference>
<dbReference type="PANTHER" id="PTHR36115">
    <property type="entry name" value="PROLINE-RICH ANTIGEN HOMOLOG-RELATED"/>
    <property type="match status" value="1"/>
</dbReference>
<dbReference type="RefSeq" id="WP_091195531.1">
    <property type="nucleotide sequence ID" value="NZ_FOVE01000014.1"/>
</dbReference>
<dbReference type="OrthoDB" id="5298807at2"/>
<keyword evidence="9" id="KW-1185">Reference proteome</keyword>
<evidence type="ECO:0000256" key="4">
    <source>
        <dbReference type="ARBA" id="ARBA00022989"/>
    </source>
</evidence>
<evidence type="ECO:0000256" key="3">
    <source>
        <dbReference type="ARBA" id="ARBA00022692"/>
    </source>
</evidence>
<feature type="transmembrane region" description="Helical" evidence="6">
    <location>
        <begin position="136"/>
        <end position="159"/>
    </location>
</feature>
<dbReference type="InterPro" id="IPR051791">
    <property type="entry name" value="Pra-immunoreactive"/>
</dbReference>
<comment type="subcellular location">
    <subcellularLocation>
        <location evidence="1">Cell membrane</location>
        <topology evidence="1">Multi-pass membrane protein</topology>
    </subcellularLocation>
</comment>
<organism evidence="8 9">
    <name type="scientific">Formivibrio citricus</name>
    <dbReference type="NCBI Taxonomy" id="83765"/>
    <lineage>
        <taxon>Bacteria</taxon>
        <taxon>Pseudomonadati</taxon>
        <taxon>Pseudomonadota</taxon>
        <taxon>Betaproteobacteria</taxon>
        <taxon>Neisseriales</taxon>
        <taxon>Chitinibacteraceae</taxon>
        <taxon>Formivibrio</taxon>
    </lineage>
</organism>
<evidence type="ECO:0000256" key="1">
    <source>
        <dbReference type="ARBA" id="ARBA00004651"/>
    </source>
</evidence>
<dbReference type="GO" id="GO:0005886">
    <property type="term" value="C:plasma membrane"/>
    <property type="evidence" value="ECO:0007669"/>
    <property type="project" value="UniProtKB-SubCell"/>
</dbReference>
<evidence type="ECO:0000313" key="9">
    <source>
        <dbReference type="Proteomes" id="UP000242869"/>
    </source>
</evidence>
<dbReference type="AlphaFoldDB" id="A0A1I5AWJ0"/>
<feature type="domain" description="RDD" evidence="7">
    <location>
        <begin position="58"/>
        <end position="172"/>
    </location>
</feature>
<keyword evidence="4 6" id="KW-1133">Transmembrane helix</keyword>
<keyword evidence="3 6" id="KW-0812">Transmembrane</keyword>
<dbReference type="Pfam" id="PF06271">
    <property type="entry name" value="RDD"/>
    <property type="match status" value="1"/>
</dbReference>
<evidence type="ECO:0000256" key="5">
    <source>
        <dbReference type="ARBA" id="ARBA00023136"/>
    </source>
</evidence>
<evidence type="ECO:0000259" key="7">
    <source>
        <dbReference type="Pfam" id="PF06271"/>
    </source>
</evidence>